<dbReference type="CDD" id="cd05259">
    <property type="entry name" value="PCBER_SDR_a"/>
    <property type="match status" value="1"/>
</dbReference>
<evidence type="ECO:0000256" key="13">
    <source>
        <dbReference type="PROSITE-ProRule" id="PRU10040"/>
    </source>
</evidence>
<comment type="function">
    <text evidence="12">Acts in the modification of cell walls via demethylesterification of cell wall pectin.</text>
</comment>
<proteinExistence type="inferred from homology"/>
<dbReference type="PROSITE" id="PS00503">
    <property type="entry name" value="PECTINESTERASE_2"/>
    <property type="match status" value="1"/>
</dbReference>
<feature type="domain" description="Pectinesterase catalytic" evidence="14">
    <location>
        <begin position="401"/>
        <end position="659"/>
    </location>
</feature>
<dbReference type="Pfam" id="PF01095">
    <property type="entry name" value="Pectinesterase"/>
    <property type="match status" value="2"/>
</dbReference>
<dbReference type="SUPFAM" id="SSF51735">
    <property type="entry name" value="NAD(P)-binding Rossmann-fold domains"/>
    <property type="match status" value="1"/>
</dbReference>
<keyword evidence="9" id="KW-0063">Aspartyl esterase</keyword>
<dbReference type="InterPro" id="IPR011050">
    <property type="entry name" value="Pectin_lyase_fold/virulence"/>
</dbReference>
<evidence type="ECO:0000256" key="1">
    <source>
        <dbReference type="ARBA" id="ARBA00004191"/>
    </source>
</evidence>
<dbReference type="InterPro" id="IPR045312">
    <property type="entry name" value="PCBER-like"/>
</dbReference>
<gene>
    <name evidence="16" type="ORF">Prudu_003303</name>
</gene>
<evidence type="ECO:0000256" key="10">
    <source>
        <dbReference type="ARBA" id="ARBA00023180"/>
    </source>
</evidence>
<dbReference type="EC" id="3.1.1.11" evidence="4"/>
<keyword evidence="7" id="KW-0521">NADP</keyword>
<dbReference type="InterPro" id="IPR008030">
    <property type="entry name" value="NmrA-like"/>
</dbReference>
<comment type="subcellular location">
    <subcellularLocation>
        <location evidence="1">Secreted</location>
        <location evidence="1">Cell wall</location>
    </subcellularLocation>
</comment>
<sequence>MVHTQSHQFLSPLICPVKVTILKYKTLLTPCRLTTSCLCRFGFDLVSIKKKFDVPADKPFITMSGTNAEQTIVTWNQAGWINQTAVFAVWASDFTGRQLTIQNTYGTGDKTVALRVSGDRAAFYGCKILSHQDALFDEIGKHYYKDCYIQGDTDFIFGSADSLYANCHLHTLSGQNGAITAQRRTSPSEESGFTFLWCNITGVKTALLGRPWGPYARVVFAYTQMSNVILPQGWDSWGLSPYNLSNVFYGEYNCFGPGAVTTQRVNWAHKLTTREFAHFMAQASALRRTIIGSDGGGGQRGASTIGGEGNKANVEQAPASAAGLTIDLKEKSPAAGLLLLSLALEIPCNYLPPPGLHSFLSLMATTMMMKCFFAMAIILHAFVAFSQAEADTTQGSTAVLITVDQSGKGDYKKIQDAIDAVPSNNVDLVFIRVRPGVYEEKISVPADKPFITISGTKANDTIITWNDGGEIFESPTFSVLASDFIGRYLTIQNTYGAGGKAVALRVSGDRAAFYGCKILSYQDTLLDDNGRHYYNNCYIEGATDFICGNAASFFERCHLHSISGGAGAITAQRRMSPSEDTGFTFFSCKISGVKTAMLGRPWGGYSRVVFAFTYMSNAILPQGWDDWGNSPDQLSTVYYGQYRCSGAGAATSKRVEWARSLTTIGGNTYISYMGSLMAGWDSPVLNSKPDVCKRNQSLTKDEIEAYWRANNNELHQTTTTQEIKADDESGRKLQKSNTFPVAKTKETDIHETNSHKIRNNKGCQLVTSKVLIIGGTGYIGKFIVEASAKAGHPTFALVREATANDPAKSTLIRNFNNLGVTLLYGDLYDHESLVKAIKQVDVVISTVGHLVLADQTKIIAAIKEAGNVKRFFPSEFGNDVDRVHAVEPAKSAFAIKVQIRRANRGGGHPLHLRVQQLLCWLFSAHFGTARRQLSTQRQTVFNKEEDIGTYTIRAVDDPRTLNKIVYIKPPGNIYSFNELVALWEKKIGKVLEKVYVPEDKLLQDIQEAPIPINVILAINHSVFVKGDHTNFEIEPSFGVEASELYPDVKYTPVEDYLDQFV</sequence>
<dbReference type="InterPro" id="IPR000070">
    <property type="entry name" value="Pectinesterase_cat"/>
</dbReference>
<keyword evidence="6" id="KW-0378">Hydrolase</keyword>
<keyword evidence="10" id="KW-0325">Glycoprotein</keyword>
<dbReference type="AlphaFoldDB" id="A0A4Y1QSR0"/>
<name>A0A4Y1QSR0_PRUDU</name>
<evidence type="ECO:0000256" key="7">
    <source>
        <dbReference type="ARBA" id="ARBA00022857"/>
    </source>
</evidence>
<comment type="similarity">
    <text evidence="3">Belongs to the pectinesterase family.</text>
</comment>
<dbReference type="SUPFAM" id="SSF51126">
    <property type="entry name" value="Pectin lyase-like"/>
    <property type="match status" value="2"/>
</dbReference>
<evidence type="ECO:0000256" key="6">
    <source>
        <dbReference type="ARBA" id="ARBA00022801"/>
    </source>
</evidence>
<dbReference type="Gene3D" id="3.90.25.10">
    <property type="entry name" value="UDP-galactose 4-epimerase, domain 1"/>
    <property type="match status" value="1"/>
</dbReference>
<evidence type="ECO:0000256" key="12">
    <source>
        <dbReference type="ARBA" id="ARBA00057335"/>
    </source>
</evidence>
<dbReference type="InterPro" id="IPR033131">
    <property type="entry name" value="Pectinesterase_Asp_AS"/>
</dbReference>
<dbReference type="EMBL" id="AP019297">
    <property type="protein sequence ID" value="BBG94905.1"/>
    <property type="molecule type" value="Genomic_DNA"/>
</dbReference>
<dbReference type="PANTHER" id="PTHR31321:SF72">
    <property type="entry name" value="PECTINESTERASE 11-RELATED"/>
    <property type="match status" value="1"/>
</dbReference>
<dbReference type="InterPro" id="IPR036291">
    <property type="entry name" value="NAD(P)-bd_dom_sf"/>
</dbReference>
<protein>
    <recommendedName>
        <fullName evidence="4">pectinesterase</fullName>
        <ecNumber evidence="4">3.1.1.11</ecNumber>
    </recommendedName>
</protein>
<evidence type="ECO:0000256" key="11">
    <source>
        <dbReference type="ARBA" id="ARBA00047928"/>
    </source>
</evidence>
<evidence type="ECO:0000259" key="15">
    <source>
        <dbReference type="Pfam" id="PF05368"/>
    </source>
</evidence>
<accession>A0A4Y1QSR0</accession>
<evidence type="ECO:0000259" key="14">
    <source>
        <dbReference type="Pfam" id="PF01095"/>
    </source>
</evidence>
<dbReference type="Gene3D" id="2.160.20.10">
    <property type="entry name" value="Single-stranded right-handed beta-helix, Pectin lyase-like"/>
    <property type="match status" value="2"/>
</dbReference>
<dbReference type="GO" id="GO:0016491">
    <property type="term" value="F:oxidoreductase activity"/>
    <property type="evidence" value="ECO:0007669"/>
    <property type="project" value="UniProtKB-KW"/>
</dbReference>
<organism evidence="16">
    <name type="scientific">Prunus dulcis</name>
    <name type="common">Almond</name>
    <name type="synonym">Amygdalus dulcis</name>
    <dbReference type="NCBI Taxonomy" id="3755"/>
    <lineage>
        <taxon>Eukaryota</taxon>
        <taxon>Viridiplantae</taxon>
        <taxon>Streptophyta</taxon>
        <taxon>Embryophyta</taxon>
        <taxon>Tracheophyta</taxon>
        <taxon>Spermatophyta</taxon>
        <taxon>Magnoliopsida</taxon>
        <taxon>eudicotyledons</taxon>
        <taxon>Gunneridae</taxon>
        <taxon>Pentapetalae</taxon>
        <taxon>rosids</taxon>
        <taxon>fabids</taxon>
        <taxon>Rosales</taxon>
        <taxon>Rosaceae</taxon>
        <taxon>Amygdaloideae</taxon>
        <taxon>Amygdaleae</taxon>
        <taxon>Prunus</taxon>
    </lineage>
</organism>
<evidence type="ECO:0000256" key="8">
    <source>
        <dbReference type="ARBA" id="ARBA00023002"/>
    </source>
</evidence>
<dbReference type="Gene3D" id="3.40.50.720">
    <property type="entry name" value="NAD(P)-binding Rossmann-like Domain"/>
    <property type="match status" value="1"/>
</dbReference>
<dbReference type="GO" id="GO:0042545">
    <property type="term" value="P:cell wall modification"/>
    <property type="evidence" value="ECO:0007669"/>
    <property type="project" value="InterPro"/>
</dbReference>
<evidence type="ECO:0000256" key="4">
    <source>
        <dbReference type="ARBA" id="ARBA00013229"/>
    </source>
</evidence>
<evidence type="ECO:0000313" key="16">
    <source>
        <dbReference type="EMBL" id="BBG94905.1"/>
    </source>
</evidence>
<dbReference type="UniPathway" id="UPA00545">
    <property type="reaction ID" value="UER00823"/>
</dbReference>
<dbReference type="GO" id="GO:0045490">
    <property type="term" value="P:pectin catabolic process"/>
    <property type="evidence" value="ECO:0007669"/>
    <property type="project" value="UniProtKB-UniPathway"/>
</dbReference>
<evidence type="ECO:0000256" key="5">
    <source>
        <dbReference type="ARBA" id="ARBA00022512"/>
    </source>
</evidence>
<feature type="domain" description="Pectinesterase catalytic" evidence="14">
    <location>
        <begin position="50"/>
        <end position="274"/>
    </location>
</feature>
<dbReference type="PANTHER" id="PTHR31321">
    <property type="entry name" value="ACYL-COA THIOESTER HYDROLASE YBHC-RELATED"/>
    <property type="match status" value="1"/>
</dbReference>
<feature type="active site" evidence="13">
    <location>
        <position position="154"/>
    </location>
</feature>
<keyword evidence="5" id="KW-0964">Secreted</keyword>
<dbReference type="GO" id="GO:0009807">
    <property type="term" value="P:lignan biosynthetic process"/>
    <property type="evidence" value="ECO:0007669"/>
    <property type="project" value="UniProtKB-ARBA"/>
</dbReference>
<evidence type="ECO:0000256" key="3">
    <source>
        <dbReference type="ARBA" id="ARBA00008891"/>
    </source>
</evidence>
<dbReference type="InterPro" id="IPR012334">
    <property type="entry name" value="Pectin_lyas_fold"/>
</dbReference>
<keyword evidence="8" id="KW-0560">Oxidoreductase</keyword>
<dbReference type="FunFam" id="2.160.20.10:FF:000013">
    <property type="entry name" value="Pectinesterase"/>
    <property type="match status" value="1"/>
</dbReference>
<evidence type="ECO:0000256" key="2">
    <source>
        <dbReference type="ARBA" id="ARBA00005184"/>
    </source>
</evidence>
<reference evidence="16" key="1">
    <citation type="journal article" date="2019" name="Science">
        <title>Mutation of a bHLH transcription factor allowed almond domestication.</title>
        <authorList>
            <person name="Sanchez-Perez R."/>
            <person name="Pavan S."/>
            <person name="Mazzeo R."/>
            <person name="Moldovan C."/>
            <person name="Aiese Cigliano R."/>
            <person name="Del Cueto J."/>
            <person name="Ricciardi F."/>
            <person name="Lotti C."/>
            <person name="Ricciardi L."/>
            <person name="Dicenta F."/>
            <person name="Lopez-Marques R.L."/>
            <person name="Lindberg Moller B."/>
        </authorList>
    </citation>
    <scope>NUCLEOTIDE SEQUENCE</scope>
</reference>
<dbReference type="Pfam" id="PF05368">
    <property type="entry name" value="NmrA"/>
    <property type="match status" value="1"/>
</dbReference>
<comment type="pathway">
    <text evidence="2">Glycan metabolism; pectin degradation; 2-dehydro-3-deoxy-D-gluconate from pectin: step 1/5.</text>
</comment>
<evidence type="ECO:0000256" key="9">
    <source>
        <dbReference type="ARBA" id="ARBA00023085"/>
    </source>
</evidence>
<comment type="catalytic activity">
    <reaction evidence="11">
        <text>[(1-&gt;4)-alpha-D-galacturonosyl methyl ester](n) + n H2O = [(1-&gt;4)-alpha-D-galacturonosyl](n) + n methanol + n H(+)</text>
        <dbReference type="Rhea" id="RHEA:22380"/>
        <dbReference type="Rhea" id="RHEA-COMP:14570"/>
        <dbReference type="Rhea" id="RHEA-COMP:14573"/>
        <dbReference type="ChEBI" id="CHEBI:15377"/>
        <dbReference type="ChEBI" id="CHEBI:15378"/>
        <dbReference type="ChEBI" id="CHEBI:17790"/>
        <dbReference type="ChEBI" id="CHEBI:140522"/>
        <dbReference type="ChEBI" id="CHEBI:140523"/>
        <dbReference type="EC" id="3.1.1.11"/>
    </reaction>
</comment>
<dbReference type="GO" id="GO:0030599">
    <property type="term" value="F:pectinesterase activity"/>
    <property type="evidence" value="ECO:0007669"/>
    <property type="project" value="UniProtKB-EC"/>
</dbReference>
<keyword evidence="5" id="KW-0134">Cell wall</keyword>
<feature type="domain" description="NmrA-like" evidence="15">
    <location>
        <begin position="767"/>
        <end position="1057"/>
    </location>
</feature>